<dbReference type="PANTHER" id="PTHR43245">
    <property type="entry name" value="BIFUNCTIONAL POLYMYXIN RESISTANCE PROTEIN ARNA"/>
    <property type="match status" value="1"/>
</dbReference>
<reference evidence="3" key="1">
    <citation type="journal article" date="2000" name="Chem. Biol.">
        <title>The NDP-sugar co-substrate concentration and the enzyme expression level influence the substrate specificity of glycosyltransferases: cloning and characterization of deoxysugar biosynthetic genes of the urdamycin biosynthetic gene cluster.</title>
        <authorList>
            <person name="Hoffmeister D."/>
            <person name="Ichinose K."/>
            <person name="Domann S."/>
            <person name="Faust B."/>
            <person name="Trefzer A."/>
            <person name="Drager G."/>
            <person name="Kirschning A."/>
            <person name="Fischer C."/>
            <person name="Kunzel E."/>
            <person name="Bearden D."/>
            <person name="Rohr J."/>
            <person name="Bechthold A."/>
        </authorList>
    </citation>
    <scope>NUCLEOTIDE SEQUENCE</scope>
    <source>
        <strain evidence="3">T#2717</strain>
    </source>
</reference>
<dbReference type="InterPro" id="IPR036291">
    <property type="entry name" value="NAD(P)-bd_dom_sf"/>
</dbReference>
<accession>Q9L4S7</accession>
<proteinExistence type="predicted"/>
<dbReference type="EMBL" id="AF269227">
    <property type="protein sequence ID" value="AAF72549.1"/>
    <property type="molecule type" value="Genomic_DNA"/>
</dbReference>
<dbReference type="InterPro" id="IPR001509">
    <property type="entry name" value="Epimerase_deHydtase"/>
</dbReference>
<organism evidence="3">
    <name type="scientific">Streptomyces fradiae</name>
    <name type="common">Streptomyces roseoflavus</name>
    <dbReference type="NCBI Taxonomy" id="1906"/>
    <lineage>
        <taxon>Bacteria</taxon>
        <taxon>Bacillati</taxon>
        <taxon>Actinomycetota</taxon>
        <taxon>Actinomycetes</taxon>
        <taxon>Kitasatosporales</taxon>
        <taxon>Streptomycetaceae</taxon>
        <taxon>Streptomyces</taxon>
    </lineage>
</organism>
<evidence type="ECO:0000313" key="3">
    <source>
        <dbReference type="EMBL" id="AAF72549.1"/>
    </source>
</evidence>
<dbReference type="SUPFAM" id="SSF51735">
    <property type="entry name" value="NAD(P)-binding Rossmann-fold domains"/>
    <property type="match status" value="1"/>
</dbReference>
<feature type="region of interest" description="Disordered" evidence="1">
    <location>
        <begin position="28"/>
        <end position="51"/>
    </location>
</feature>
<dbReference type="Pfam" id="PF01370">
    <property type="entry name" value="Epimerase"/>
    <property type="match status" value="1"/>
</dbReference>
<feature type="region of interest" description="Disordered" evidence="1">
    <location>
        <begin position="317"/>
        <end position="346"/>
    </location>
</feature>
<feature type="domain" description="NAD-dependent epimerase/dehydratase" evidence="2">
    <location>
        <begin position="1"/>
        <end position="243"/>
    </location>
</feature>
<gene>
    <name evidence="3" type="primary">urdZ3</name>
</gene>
<protein>
    <submittedName>
        <fullName evidence="3">NDP-hexose 4-ketoreductase UrdZ3</fullName>
    </submittedName>
</protein>
<dbReference type="AlphaFoldDB" id="Q9L4S7"/>
<dbReference type="Gene3D" id="3.90.25.10">
    <property type="entry name" value="UDP-galactose 4-epimerase, domain 1"/>
    <property type="match status" value="1"/>
</dbReference>
<dbReference type="Gene3D" id="3.40.50.720">
    <property type="entry name" value="NAD(P)-binding Rossmann-like Domain"/>
    <property type="match status" value="1"/>
</dbReference>
<sequence>MVVLGSGGFLGRHIGDAFAAQGARVHAVTRNSSDRTPHGAATGSRTTPIDLLTTPPQEVAEFLGSVGADVVVNAAGRAWRADEAQMTAGNAELVLRLVTALEQVPGPPIRLVQLGSVHEYGAGAPNTGTGEEHEPTPVTAYGRTKLLGTQTVLRAAQDRTVEGVVLRLANVIGAGVPEGSLFGRVAAHLAAAARAESRGEKAAELRLPPLAAARDVVDARDAADAVVAAATTVGVAGRVINVGRGEAVGTRELIDRMVRLSGLAVPVVEETAAAMSRTDVDWQRLDVSRARRLLGWRPRRSLDASLRDLLAAALPSSSTRLGGVPDVASRRAPLDAPTTAPVDERK</sequence>
<dbReference type="PANTHER" id="PTHR43245:SF51">
    <property type="entry name" value="SHORT CHAIN DEHYDROGENASE_REDUCTASE FAMILY 42E, MEMBER 2"/>
    <property type="match status" value="1"/>
</dbReference>
<evidence type="ECO:0000256" key="1">
    <source>
        <dbReference type="SAM" id="MobiDB-lite"/>
    </source>
</evidence>
<name>Q9L4S7_STRFR</name>
<dbReference type="InterPro" id="IPR050177">
    <property type="entry name" value="Lipid_A_modif_metabolic_enz"/>
</dbReference>
<evidence type="ECO:0000259" key="2">
    <source>
        <dbReference type="Pfam" id="PF01370"/>
    </source>
</evidence>